<keyword evidence="6" id="KW-1133">Transmembrane helix</keyword>
<keyword evidence="2" id="KW-0997">Cell inner membrane</keyword>
<dbReference type="Gene3D" id="6.10.340.10">
    <property type="match status" value="1"/>
</dbReference>
<dbReference type="InterPro" id="IPR003660">
    <property type="entry name" value="HAMP_dom"/>
</dbReference>
<dbReference type="Proteomes" id="UP001244297">
    <property type="component" value="Unassembled WGS sequence"/>
</dbReference>
<evidence type="ECO:0000256" key="1">
    <source>
        <dbReference type="ARBA" id="ARBA00004429"/>
    </source>
</evidence>
<reference evidence="11" key="1">
    <citation type="journal article" date="2019" name="Int. J. Syst. Evol. Microbiol.">
        <title>The Global Catalogue of Microorganisms (GCM) 10K type strain sequencing project: providing services to taxonomists for standard genome sequencing and annotation.</title>
        <authorList>
            <consortium name="The Broad Institute Genomics Platform"/>
            <consortium name="The Broad Institute Genome Sequencing Center for Infectious Disease"/>
            <person name="Wu L."/>
            <person name="Ma J."/>
        </authorList>
    </citation>
    <scope>NUCLEOTIDE SEQUENCE [LARGE SCALE GENOMIC DNA]</scope>
    <source>
        <strain evidence="11">CECT 7806</strain>
    </source>
</reference>
<keyword evidence="6" id="KW-0472">Membrane</keyword>
<dbReference type="PANTHER" id="PTHR32089:SF112">
    <property type="entry name" value="LYSOZYME-LIKE PROTEIN-RELATED"/>
    <property type="match status" value="1"/>
</dbReference>
<evidence type="ECO:0000256" key="5">
    <source>
        <dbReference type="PROSITE-ProRule" id="PRU00284"/>
    </source>
</evidence>
<dbReference type="SMART" id="SM00283">
    <property type="entry name" value="MA"/>
    <property type="match status" value="1"/>
</dbReference>
<protein>
    <submittedName>
        <fullName evidence="10">Methyl-accepting chemotaxis protein</fullName>
    </submittedName>
</protein>
<dbReference type="PROSITE" id="PS50885">
    <property type="entry name" value="HAMP"/>
    <property type="match status" value="1"/>
</dbReference>
<evidence type="ECO:0000313" key="10">
    <source>
        <dbReference type="EMBL" id="MDN3569953.1"/>
    </source>
</evidence>
<evidence type="ECO:0000259" key="7">
    <source>
        <dbReference type="PROSITE" id="PS50111"/>
    </source>
</evidence>
<dbReference type="Pfam" id="PF00015">
    <property type="entry name" value="MCPsignal"/>
    <property type="match status" value="1"/>
</dbReference>
<evidence type="ECO:0000256" key="3">
    <source>
        <dbReference type="ARBA" id="ARBA00023224"/>
    </source>
</evidence>
<feature type="domain" description="Methyl-accepting transducer" evidence="7">
    <location>
        <begin position="449"/>
        <end position="685"/>
    </location>
</feature>
<sequence length="705" mass="73269">MQRMNVEPAMKISVRALLSGLFGLMCIIALCLAGGSIRQALTVEQSAGEVATLAQLDRIIFQSFASTRLEWGSSSAALLIGSDRNEKERKAALEYRSEATKALEASLNGLAGLSLDGAAQVHRELTTTYESWQAIRREVDHGFGQELGARDKTVRARLDERLEPMLNALQHATKLLGHRIEALDATTFPVIQISATAWQARLHAGLLRFQVRTILAQNRAVQPEEATALREYAHQVSSGLSVMADLIDEHVPAALRSALAAAQNSFSGDAFASLRKAIDTSAATGQPLAFGMETWLKLAGDAQSNVFAVATTAMEVLTVQATRSADQARTWVLLLTGMAIGILAVAVVSFVILQRWVSRAIVRLEGAMVALAAGDTTVGVPGAGRRDEIGAMAAAVQVFKDNVIRTRQLEAETAHARLSAEEQRRAGMRQMADGFEQAVGGIIGMVSSSATELQATAQTMTATARQTASQSTTVAAAAEEAASNVNTVAAAAEELGSSVQEIGRQVDGSASLAQRAVSEADQTAVLVQELSTAAARVGDVVGLISSIAGQTNLLALNATIEAARAGAAGKGFAVVASEVKALAEQTAKATQEISGQIARIQSSTDQAVSAISSIAGRIQEISGVTTSIAAAVEEQGAATQEIVRNVSQAAAGTGEVTSTIAGVAGAAEETGAAASQVLGAASELSRQSEHLAAEVGRFLATVRAA</sequence>
<accession>A0ABT8AKY2</accession>
<name>A0ABT8AKY2_9HYPH</name>
<dbReference type="Gene3D" id="1.10.287.950">
    <property type="entry name" value="Methyl-accepting chemotaxis protein"/>
    <property type="match status" value="1"/>
</dbReference>
<dbReference type="PROSITE" id="PS50111">
    <property type="entry name" value="CHEMOTAXIS_TRANSDUC_2"/>
    <property type="match status" value="1"/>
</dbReference>
<keyword evidence="11" id="KW-1185">Reference proteome</keyword>
<dbReference type="InterPro" id="IPR000727">
    <property type="entry name" value="T_SNARE_dom"/>
</dbReference>
<evidence type="ECO:0000259" key="9">
    <source>
        <dbReference type="PROSITE" id="PS50885"/>
    </source>
</evidence>
<dbReference type="EMBL" id="JAUFPT010000012">
    <property type="protein sequence ID" value="MDN3569953.1"/>
    <property type="molecule type" value="Genomic_DNA"/>
</dbReference>
<evidence type="ECO:0000256" key="4">
    <source>
        <dbReference type="ARBA" id="ARBA00029447"/>
    </source>
</evidence>
<dbReference type="PRINTS" id="PR00260">
    <property type="entry name" value="CHEMTRNSDUCR"/>
</dbReference>
<dbReference type="PROSITE" id="PS50192">
    <property type="entry name" value="T_SNARE"/>
    <property type="match status" value="1"/>
</dbReference>
<dbReference type="PANTHER" id="PTHR32089">
    <property type="entry name" value="METHYL-ACCEPTING CHEMOTAXIS PROTEIN MCPB"/>
    <property type="match status" value="1"/>
</dbReference>
<dbReference type="InterPro" id="IPR004090">
    <property type="entry name" value="Chemotax_Me-accpt_rcpt"/>
</dbReference>
<comment type="subcellular location">
    <subcellularLocation>
        <location evidence="1">Cell inner membrane</location>
        <topology evidence="1">Multi-pass membrane protein</topology>
    </subcellularLocation>
</comment>
<feature type="transmembrane region" description="Helical" evidence="6">
    <location>
        <begin position="331"/>
        <end position="353"/>
    </location>
</feature>
<gene>
    <name evidence="10" type="ORF">QWZ18_04845</name>
</gene>
<comment type="similarity">
    <text evidence="4">Belongs to the methyl-accepting chemotaxis (MCP) protein family.</text>
</comment>
<evidence type="ECO:0000313" key="11">
    <source>
        <dbReference type="Proteomes" id="UP001244297"/>
    </source>
</evidence>
<feature type="domain" description="T-SNARE coiled-coil homology" evidence="8">
    <location>
        <begin position="601"/>
        <end position="663"/>
    </location>
</feature>
<evidence type="ECO:0000259" key="8">
    <source>
        <dbReference type="PROSITE" id="PS50192"/>
    </source>
</evidence>
<dbReference type="RefSeq" id="WP_290355226.1">
    <property type="nucleotide sequence ID" value="NZ_JAUFPT010000012.1"/>
</dbReference>
<dbReference type="SMART" id="SM00304">
    <property type="entry name" value="HAMP"/>
    <property type="match status" value="1"/>
</dbReference>
<keyword evidence="2" id="KW-1003">Cell membrane</keyword>
<evidence type="ECO:0000256" key="6">
    <source>
        <dbReference type="SAM" id="Phobius"/>
    </source>
</evidence>
<evidence type="ECO:0000256" key="2">
    <source>
        <dbReference type="ARBA" id="ARBA00022519"/>
    </source>
</evidence>
<comment type="caution">
    <text evidence="10">The sequence shown here is derived from an EMBL/GenBank/DDBJ whole genome shotgun (WGS) entry which is preliminary data.</text>
</comment>
<feature type="domain" description="HAMP" evidence="9">
    <location>
        <begin position="355"/>
        <end position="408"/>
    </location>
</feature>
<dbReference type="SUPFAM" id="SSF58104">
    <property type="entry name" value="Methyl-accepting chemotaxis protein (MCP) signaling domain"/>
    <property type="match status" value="1"/>
</dbReference>
<dbReference type="InterPro" id="IPR004089">
    <property type="entry name" value="MCPsignal_dom"/>
</dbReference>
<organism evidence="10 11">
    <name type="scientific">Methylobacterium longum</name>
    <dbReference type="NCBI Taxonomy" id="767694"/>
    <lineage>
        <taxon>Bacteria</taxon>
        <taxon>Pseudomonadati</taxon>
        <taxon>Pseudomonadota</taxon>
        <taxon>Alphaproteobacteria</taxon>
        <taxon>Hyphomicrobiales</taxon>
        <taxon>Methylobacteriaceae</taxon>
        <taxon>Methylobacterium</taxon>
    </lineage>
</organism>
<dbReference type="Pfam" id="PF00672">
    <property type="entry name" value="HAMP"/>
    <property type="match status" value="1"/>
</dbReference>
<keyword evidence="3 5" id="KW-0807">Transducer</keyword>
<proteinExistence type="inferred from homology"/>
<keyword evidence="6" id="KW-0812">Transmembrane</keyword>